<dbReference type="SMART" id="SM00220">
    <property type="entry name" value="S_TKc"/>
    <property type="match status" value="1"/>
</dbReference>
<name>A0ABS8D5L8_9NEIS</name>
<keyword evidence="6" id="KW-0067">ATP-binding</keyword>
<gene>
    <name evidence="10" type="ORF">LIN78_07045</name>
</gene>
<proteinExistence type="predicted"/>
<dbReference type="PANTHER" id="PTHR24361">
    <property type="entry name" value="MITOGEN-ACTIVATED KINASE KINASE KINASE"/>
    <property type="match status" value="1"/>
</dbReference>
<reference evidence="10" key="1">
    <citation type="submission" date="2021-10" db="EMBL/GenBank/DDBJ databases">
        <title>The complete genome sequence of Leeia sp. TBRC 13508.</title>
        <authorList>
            <person name="Charoenyingcharoen P."/>
            <person name="Yukphan P."/>
        </authorList>
    </citation>
    <scope>NUCLEOTIDE SEQUENCE</scope>
    <source>
        <strain evidence="10">TBRC 13508</strain>
    </source>
</reference>
<evidence type="ECO:0000256" key="8">
    <source>
        <dbReference type="ARBA" id="ARBA00048679"/>
    </source>
</evidence>
<organism evidence="10 11">
    <name type="scientific">Leeia speluncae</name>
    <dbReference type="NCBI Taxonomy" id="2884804"/>
    <lineage>
        <taxon>Bacteria</taxon>
        <taxon>Pseudomonadati</taxon>
        <taxon>Pseudomonadota</taxon>
        <taxon>Betaproteobacteria</taxon>
        <taxon>Neisseriales</taxon>
        <taxon>Leeiaceae</taxon>
        <taxon>Leeia</taxon>
    </lineage>
</organism>
<dbReference type="InterPro" id="IPR008271">
    <property type="entry name" value="Ser/Thr_kinase_AS"/>
</dbReference>
<sequence>MGQQANLPLPRGYQLQNYTIVKPLSSGGFSIVYLAHDENDQPVAIKEYMPSSLVLRVDGEIVNPENPEYLPTFRYGLKCFFEEGKALAGINHPNVVRVINFFRANETVYMVMSYERGRTLQREIQLRQNETMKESMIRLVFGQLLNGLREVHLHKLLHLDIKPANIYIRQDGTPLLLDFGSARQTFTQNNPRLSPMFTPGFAPPEQYRDRDNLGPWSDIYSVGASIYACMAAHAPQPGDQRAVEDKYVSASKLWNGVYSKHLLEIVDWCLEKDFLNRPQSVLQIQKELLRNDYEIPEPKLSQKIRSFLTQNIFPRNR</sequence>
<comment type="caution">
    <text evidence="10">The sequence shown here is derived from an EMBL/GenBank/DDBJ whole genome shotgun (WGS) entry which is preliminary data.</text>
</comment>
<dbReference type="SUPFAM" id="SSF56112">
    <property type="entry name" value="Protein kinase-like (PK-like)"/>
    <property type="match status" value="1"/>
</dbReference>
<dbReference type="RefSeq" id="WP_227179930.1">
    <property type="nucleotide sequence ID" value="NZ_JAJBZT010000003.1"/>
</dbReference>
<dbReference type="EMBL" id="JAJBZT010000003">
    <property type="protein sequence ID" value="MCB6183298.1"/>
    <property type="molecule type" value="Genomic_DNA"/>
</dbReference>
<dbReference type="PROSITE" id="PS50011">
    <property type="entry name" value="PROTEIN_KINASE_DOM"/>
    <property type="match status" value="1"/>
</dbReference>
<dbReference type="Proteomes" id="UP001165395">
    <property type="component" value="Unassembled WGS sequence"/>
</dbReference>
<evidence type="ECO:0000313" key="11">
    <source>
        <dbReference type="Proteomes" id="UP001165395"/>
    </source>
</evidence>
<comment type="catalytic activity">
    <reaction evidence="8">
        <text>L-seryl-[protein] + ATP = O-phospho-L-seryl-[protein] + ADP + H(+)</text>
        <dbReference type="Rhea" id="RHEA:17989"/>
        <dbReference type="Rhea" id="RHEA-COMP:9863"/>
        <dbReference type="Rhea" id="RHEA-COMP:11604"/>
        <dbReference type="ChEBI" id="CHEBI:15378"/>
        <dbReference type="ChEBI" id="CHEBI:29999"/>
        <dbReference type="ChEBI" id="CHEBI:30616"/>
        <dbReference type="ChEBI" id="CHEBI:83421"/>
        <dbReference type="ChEBI" id="CHEBI:456216"/>
        <dbReference type="EC" id="2.7.11.1"/>
    </reaction>
</comment>
<evidence type="ECO:0000256" key="7">
    <source>
        <dbReference type="ARBA" id="ARBA00047899"/>
    </source>
</evidence>
<evidence type="ECO:0000256" key="1">
    <source>
        <dbReference type="ARBA" id="ARBA00012513"/>
    </source>
</evidence>
<keyword evidence="5 10" id="KW-0418">Kinase</keyword>
<evidence type="ECO:0000256" key="5">
    <source>
        <dbReference type="ARBA" id="ARBA00022777"/>
    </source>
</evidence>
<evidence type="ECO:0000256" key="2">
    <source>
        <dbReference type="ARBA" id="ARBA00022527"/>
    </source>
</evidence>
<protein>
    <recommendedName>
        <fullName evidence="1">non-specific serine/threonine protein kinase</fullName>
        <ecNumber evidence="1">2.7.11.1</ecNumber>
    </recommendedName>
</protein>
<dbReference type="InterPro" id="IPR000719">
    <property type="entry name" value="Prot_kinase_dom"/>
</dbReference>
<dbReference type="GO" id="GO:0004674">
    <property type="term" value="F:protein serine/threonine kinase activity"/>
    <property type="evidence" value="ECO:0007669"/>
    <property type="project" value="UniProtKB-KW"/>
</dbReference>
<dbReference type="InterPro" id="IPR011009">
    <property type="entry name" value="Kinase-like_dom_sf"/>
</dbReference>
<keyword evidence="3" id="KW-0808">Transferase</keyword>
<comment type="catalytic activity">
    <reaction evidence="7">
        <text>L-threonyl-[protein] + ATP = O-phospho-L-threonyl-[protein] + ADP + H(+)</text>
        <dbReference type="Rhea" id="RHEA:46608"/>
        <dbReference type="Rhea" id="RHEA-COMP:11060"/>
        <dbReference type="Rhea" id="RHEA-COMP:11605"/>
        <dbReference type="ChEBI" id="CHEBI:15378"/>
        <dbReference type="ChEBI" id="CHEBI:30013"/>
        <dbReference type="ChEBI" id="CHEBI:30616"/>
        <dbReference type="ChEBI" id="CHEBI:61977"/>
        <dbReference type="ChEBI" id="CHEBI:456216"/>
        <dbReference type="EC" id="2.7.11.1"/>
    </reaction>
</comment>
<evidence type="ECO:0000256" key="6">
    <source>
        <dbReference type="ARBA" id="ARBA00022840"/>
    </source>
</evidence>
<dbReference type="PANTHER" id="PTHR24361:SF433">
    <property type="entry name" value="PROTEIN KINASE DOMAIN-CONTAINING PROTEIN"/>
    <property type="match status" value="1"/>
</dbReference>
<dbReference type="PROSITE" id="PS00108">
    <property type="entry name" value="PROTEIN_KINASE_ST"/>
    <property type="match status" value="1"/>
</dbReference>
<dbReference type="Gene3D" id="1.10.510.10">
    <property type="entry name" value="Transferase(Phosphotransferase) domain 1"/>
    <property type="match status" value="1"/>
</dbReference>
<dbReference type="EC" id="2.7.11.1" evidence="1"/>
<evidence type="ECO:0000256" key="4">
    <source>
        <dbReference type="ARBA" id="ARBA00022741"/>
    </source>
</evidence>
<dbReference type="InterPro" id="IPR053235">
    <property type="entry name" value="Ser_Thr_kinase"/>
</dbReference>
<evidence type="ECO:0000259" key="9">
    <source>
        <dbReference type="PROSITE" id="PS50011"/>
    </source>
</evidence>
<evidence type="ECO:0000313" key="10">
    <source>
        <dbReference type="EMBL" id="MCB6183298.1"/>
    </source>
</evidence>
<feature type="domain" description="Protein kinase" evidence="9">
    <location>
        <begin position="18"/>
        <end position="289"/>
    </location>
</feature>
<dbReference type="CDD" id="cd14014">
    <property type="entry name" value="STKc_PknB_like"/>
    <property type="match status" value="1"/>
</dbReference>
<accession>A0ABS8D5L8</accession>
<dbReference type="Pfam" id="PF00069">
    <property type="entry name" value="Pkinase"/>
    <property type="match status" value="1"/>
</dbReference>
<evidence type="ECO:0000256" key="3">
    <source>
        <dbReference type="ARBA" id="ARBA00022679"/>
    </source>
</evidence>
<keyword evidence="11" id="KW-1185">Reference proteome</keyword>
<keyword evidence="2 10" id="KW-0723">Serine/threonine-protein kinase</keyword>
<keyword evidence="4" id="KW-0547">Nucleotide-binding</keyword>